<dbReference type="InterPro" id="IPR029787">
    <property type="entry name" value="Nucleotide_cyclase"/>
</dbReference>
<feature type="transmembrane region" description="Helical" evidence="1">
    <location>
        <begin position="308"/>
        <end position="326"/>
    </location>
</feature>
<name>A0A2A4MWF8_9GAMM</name>
<dbReference type="SMART" id="SM00052">
    <property type="entry name" value="EAL"/>
    <property type="match status" value="1"/>
</dbReference>
<dbReference type="Gene3D" id="2.60.40.2380">
    <property type="match status" value="1"/>
</dbReference>
<proteinExistence type="predicted"/>
<dbReference type="InterPro" id="IPR035919">
    <property type="entry name" value="EAL_sf"/>
</dbReference>
<feature type="transmembrane region" description="Helical" evidence="1">
    <location>
        <begin position="338"/>
        <end position="358"/>
    </location>
</feature>
<dbReference type="SUPFAM" id="SSF141868">
    <property type="entry name" value="EAL domain-like"/>
    <property type="match status" value="1"/>
</dbReference>
<keyword evidence="1" id="KW-1133">Transmembrane helix</keyword>
<feature type="transmembrane region" description="Helical" evidence="1">
    <location>
        <begin position="284"/>
        <end position="302"/>
    </location>
</feature>
<comment type="caution">
    <text evidence="3">The sequence shown here is derived from an EMBL/GenBank/DDBJ whole genome shotgun (WGS) entry which is preliminary data.</text>
</comment>
<feature type="transmembrane region" description="Helical" evidence="1">
    <location>
        <begin position="214"/>
        <end position="233"/>
    </location>
</feature>
<dbReference type="Pfam" id="PF07696">
    <property type="entry name" value="7TMR-DISMED2"/>
    <property type="match status" value="1"/>
</dbReference>
<keyword evidence="1" id="KW-0472">Membrane</keyword>
<evidence type="ECO:0000313" key="3">
    <source>
        <dbReference type="EMBL" id="PCH64208.1"/>
    </source>
</evidence>
<dbReference type="InterPro" id="IPR050706">
    <property type="entry name" value="Cyclic-di-GMP_PDE-like"/>
</dbReference>
<dbReference type="InterPro" id="IPR011623">
    <property type="entry name" value="7TMR_DISM_rcpt_extracell_dom1"/>
</dbReference>
<evidence type="ECO:0000256" key="1">
    <source>
        <dbReference type="SAM" id="Phobius"/>
    </source>
</evidence>
<feature type="transmembrane region" description="Helical" evidence="1">
    <location>
        <begin position="184"/>
        <end position="202"/>
    </location>
</feature>
<sequence>MFKISIRQTIVFTLLVLVSGFVSSDVIELDDVFSSLSIDGPLETLSAERSQSKSSEDWLESEKFSTGLYKESQQNGPNIYWHRIHFLGKVESVQSYYLVIESAIIQELDLFLYEGRELIQSYELGIGEIPKQVQRYRGKFINFELAPDQELTLLIRKYSENPAVMPMTLYSESGFEQHQASQNMFWGAVIAVLAVVAIYNFIISLMTRSKSHGWYLLLYTISFFYFSALHGYGYLLWPLALQVALTNNLLFLNFVLLWVLFLFSRRFLEIKENAPWHYLHYRKLMLLAPLGALLSFVIPEYIFDSFCFVFMLLTGVFLISMAWAAYRNKFRPARFYIISWFVVFVGSSISMASFMGFIAPNFFAIHGFLLSTTVELILLSVALADGLRFAEETALAQAYIDPRSGLPNYSYFRQRFPSTLNALAKNEGDIWMLMIKPLGIEYIISLLGPDGLSRVYRELAKCVQNYVKTTPWAIAIDLPNGDSSYLFALHGNQFLLLARENRNIDQIATDFLRCTEQTFSVDNLGTHLSFQLGMAKYELRFNMSDCYRRSQLALLDCRNNDATWKTYSSSQDKKILDSLVLIADLRTALQRNELSIVMQPQFDMDNHLFGAEVLVRWRHSQKGMISPADFIPLAEQTLQVFEITRYVMSKACEWLQHQGGKLNDFRLSINLSALDVSEPKLLEFIQQCITDSGVSAQKITFELTETAMRKNSDQFVKTICELQAMGFQIALDDFGTGYSSMSYIQEINADEIKIDIAFVRNVNRSEVNQKIIRAIVQIAKSTQAYTVAEGIETQEELAVLKELGVDYFQGYLLGRPIASEDFHKKFPLEKIV</sequence>
<protein>
    <recommendedName>
        <fullName evidence="2">EAL domain-containing protein</fullName>
    </recommendedName>
</protein>
<accession>A0A2A4MWF8</accession>
<dbReference type="SUPFAM" id="SSF55073">
    <property type="entry name" value="Nucleotide cyclase"/>
    <property type="match status" value="1"/>
</dbReference>
<feature type="domain" description="EAL" evidence="2">
    <location>
        <begin position="578"/>
        <end position="830"/>
    </location>
</feature>
<reference evidence="4" key="1">
    <citation type="submission" date="2017-08" db="EMBL/GenBank/DDBJ databases">
        <title>A dynamic microbial community with high functional redundancy inhabits the cold, oxic subseafloor aquifer.</title>
        <authorList>
            <person name="Tully B.J."/>
            <person name="Wheat C.G."/>
            <person name="Glazer B.T."/>
            <person name="Huber J.A."/>
        </authorList>
    </citation>
    <scope>NUCLEOTIDE SEQUENCE [LARGE SCALE GENOMIC DNA]</scope>
</reference>
<dbReference type="Pfam" id="PF00563">
    <property type="entry name" value="EAL"/>
    <property type="match status" value="1"/>
</dbReference>
<dbReference type="PANTHER" id="PTHR33121:SF70">
    <property type="entry name" value="SIGNALING PROTEIN YKOW"/>
    <property type="match status" value="1"/>
</dbReference>
<dbReference type="InterPro" id="IPR043128">
    <property type="entry name" value="Rev_trsase/Diguanyl_cyclase"/>
</dbReference>
<organism evidence="3 4">
    <name type="scientific">SAR86 cluster bacterium</name>
    <dbReference type="NCBI Taxonomy" id="2030880"/>
    <lineage>
        <taxon>Bacteria</taxon>
        <taxon>Pseudomonadati</taxon>
        <taxon>Pseudomonadota</taxon>
        <taxon>Gammaproteobacteria</taxon>
        <taxon>SAR86 cluster</taxon>
    </lineage>
</organism>
<evidence type="ECO:0000313" key="4">
    <source>
        <dbReference type="Proteomes" id="UP000218172"/>
    </source>
</evidence>
<dbReference type="CDD" id="cd01948">
    <property type="entry name" value="EAL"/>
    <property type="match status" value="1"/>
</dbReference>
<dbReference type="GO" id="GO:0071111">
    <property type="term" value="F:cyclic-guanylate-specific phosphodiesterase activity"/>
    <property type="evidence" value="ECO:0007669"/>
    <property type="project" value="InterPro"/>
</dbReference>
<dbReference type="InterPro" id="IPR001633">
    <property type="entry name" value="EAL_dom"/>
</dbReference>
<dbReference type="Proteomes" id="UP000218172">
    <property type="component" value="Unassembled WGS sequence"/>
</dbReference>
<dbReference type="Gene3D" id="3.20.20.450">
    <property type="entry name" value="EAL domain"/>
    <property type="match status" value="1"/>
</dbReference>
<dbReference type="Gene3D" id="3.30.70.270">
    <property type="match status" value="1"/>
</dbReference>
<feature type="transmembrane region" description="Helical" evidence="1">
    <location>
        <begin position="239"/>
        <end position="263"/>
    </location>
</feature>
<evidence type="ECO:0000259" key="2">
    <source>
        <dbReference type="PROSITE" id="PS50883"/>
    </source>
</evidence>
<gene>
    <name evidence="3" type="ORF">COC19_00080</name>
</gene>
<keyword evidence="1" id="KW-0812">Transmembrane</keyword>
<dbReference type="PROSITE" id="PS50883">
    <property type="entry name" value="EAL"/>
    <property type="match status" value="1"/>
</dbReference>
<dbReference type="EMBL" id="NVQR01000001">
    <property type="protein sequence ID" value="PCH64208.1"/>
    <property type="molecule type" value="Genomic_DNA"/>
</dbReference>
<dbReference type="PANTHER" id="PTHR33121">
    <property type="entry name" value="CYCLIC DI-GMP PHOSPHODIESTERASE PDEF"/>
    <property type="match status" value="1"/>
</dbReference>
<dbReference type="AlphaFoldDB" id="A0A2A4MWF8"/>
<dbReference type="InterPro" id="IPR011622">
    <property type="entry name" value="7TMR_DISM_rcpt_extracell_dom2"/>
</dbReference>
<dbReference type="Pfam" id="PF07695">
    <property type="entry name" value="7TMR-DISM_7TM"/>
    <property type="match status" value="1"/>
</dbReference>